<keyword evidence="11" id="KW-1185">Reference proteome</keyword>
<feature type="transmembrane region" description="Helical" evidence="7">
    <location>
        <begin position="303"/>
        <end position="329"/>
    </location>
</feature>
<evidence type="ECO:0000256" key="4">
    <source>
        <dbReference type="ARBA" id="ARBA00022989"/>
    </source>
</evidence>
<reference evidence="11" key="2">
    <citation type="journal article" date="2016" name="Int. J. Syst. Evol. Microbiol.">
        <title>Complete genome sequence and cell structure of Limnochorda pilosa, a Gram-negative spore-former within the phylum Firmicutes.</title>
        <authorList>
            <person name="Watanabe M."/>
            <person name="Kojima H."/>
            <person name="Fukui M."/>
        </authorList>
    </citation>
    <scope>NUCLEOTIDE SEQUENCE [LARGE SCALE GENOMIC DNA]</scope>
    <source>
        <strain evidence="11">HC45</strain>
    </source>
</reference>
<comment type="similarity">
    <text evidence="2">Belongs to the CPA3 antiporters (TC 2.A.63) subunit A family.</text>
</comment>
<evidence type="ECO:0000259" key="8">
    <source>
        <dbReference type="Pfam" id="PF00361"/>
    </source>
</evidence>
<accession>A0A0K2SLH5</accession>
<name>A0A0K2SLH5_LIMPI</name>
<evidence type="ECO:0000313" key="10">
    <source>
        <dbReference type="EMBL" id="BAS27669.1"/>
    </source>
</evidence>
<dbReference type="InterPro" id="IPR018393">
    <property type="entry name" value="NADHpl_OxRdtase_5_subgr"/>
</dbReference>
<sequence length="641" mass="68957">MVHLAWLVPLLPLLAWLYVGLPNHRDPSRYDRVGIGAVGVAFLLSLGVLWDVAQGGRAAASLTWAVHGSTVVRVGYQVDPLTALMLVVVTLVSLMVQLYSLGYMHGDRRYKRYYAVLSLFTFAMLGLVMADNLLLLYIFWELVGLSSYLLIGHWYEDPNNARAANKAFLTTRAGDVGMFIGIMLLFTQAGTFQFTELGEMAQAGLIPTGVLTLGAVLLFAGAVGKSAQFPLHVWLPDAMAGPTPVSALIHAATMVAAGVYLVGRAFPIFEPSATAMLTVAWIGGFTAIFAATIALVQADIKKVLAYSTVSQLGYMMLGLGLGGYTAGLFHLTTHAFFKALLFLASGSVIHAVETQDMHQMGGLMKKLPVTAWTWIIGSAALAGIPPLAGFWSKDEILLTAFYAHPTLFWIGVAAAAMTAFYITRATWLTFFGAPRDAHRFEHAHESPAVMTVPLVVLAVLAATSGLLGAPQLGAPFARFIHFGEAHHLEASSLVTWSVTGAWLLGLLVALAIYAGRLVSRERIIALIQPVYALLKHRYYVDEAYDYLFVKGTILVAYLVGWIDRTIVDGIVNGVAALTRWFAGATGLFDQEVVDGAVNGVAETVSVGSRTFRRAQTGLLQSYVLAIFVTVVIGLAIFVIGG</sequence>
<feature type="transmembrane region" description="Helical" evidence="7">
    <location>
        <begin position="113"/>
        <end position="130"/>
    </location>
</feature>
<feature type="transmembrane region" description="Helical" evidence="7">
    <location>
        <begin position="136"/>
        <end position="155"/>
    </location>
</feature>
<comment type="subcellular location">
    <subcellularLocation>
        <location evidence="1">Endomembrane system</location>
        <topology evidence="1">Multi-pass membrane protein</topology>
    </subcellularLocation>
    <subcellularLocation>
        <location evidence="6">Membrane</location>
        <topology evidence="6">Multi-pass membrane protein</topology>
    </subcellularLocation>
</comment>
<dbReference type="InterPro" id="IPR001516">
    <property type="entry name" value="Proton_antipo_N"/>
</dbReference>
<dbReference type="Pfam" id="PF00662">
    <property type="entry name" value="Proton_antipo_N"/>
    <property type="match status" value="1"/>
</dbReference>
<feature type="transmembrane region" description="Helical" evidence="7">
    <location>
        <begin position="618"/>
        <end position="639"/>
    </location>
</feature>
<dbReference type="PRINTS" id="PR01434">
    <property type="entry name" value="NADHDHGNASE5"/>
</dbReference>
<dbReference type="AlphaFoldDB" id="A0A0K2SLH5"/>
<dbReference type="GO" id="GO:0012505">
    <property type="term" value="C:endomembrane system"/>
    <property type="evidence" value="ECO:0007669"/>
    <property type="project" value="UniProtKB-SubCell"/>
</dbReference>
<feature type="transmembrane region" description="Helical" evidence="7">
    <location>
        <begin position="275"/>
        <end position="296"/>
    </location>
</feature>
<feature type="transmembrane region" description="Helical" evidence="7">
    <location>
        <begin position="81"/>
        <end position="101"/>
    </location>
</feature>
<dbReference type="NCBIfam" id="NF005141">
    <property type="entry name" value="PRK06590.1"/>
    <property type="match status" value="1"/>
</dbReference>
<proteinExistence type="inferred from homology"/>
<feature type="transmembrane region" description="Helical" evidence="7">
    <location>
        <begin position="176"/>
        <end position="194"/>
    </location>
</feature>
<dbReference type="NCBIfam" id="TIGR01974">
    <property type="entry name" value="NDH_I_L"/>
    <property type="match status" value="1"/>
</dbReference>
<feature type="domain" description="NADH:quinone oxidoreductase/Mrp antiporter transmembrane" evidence="8">
    <location>
        <begin position="130"/>
        <end position="417"/>
    </location>
</feature>
<dbReference type="PRINTS" id="PR01435">
    <property type="entry name" value="NPOXDRDTASE5"/>
</dbReference>
<dbReference type="RefSeq" id="WP_068141791.1">
    <property type="nucleotide sequence ID" value="NZ_AP014924.1"/>
</dbReference>
<dbReference type="Gene3D" id="1.20.5.2700">
    <property type="match status" value="2"/>
</dbReference>
<reference evidence="11" key="1">
    <citation type="submission" date="2015-07" db="EMBL/GenBank/DDBJ databases">
        <title>Complete genome sequence and phylogenetic analysis of Limnochorda pilosa.</title>
        <authorList>
            <person name="Watanabe M."/>
            <person name="Kojima H."/>
            <person name="Fukui M."/>
        </authorList>
    </citation>
    <scope>NUCLEOTIDE SEQUENCE [LARGE SCALE GENOMIC DNA]</scope>
    <source>
        <strain evidence="11">HC45</strain>
    </source>
</reference>
<dbReference type="PANTHER" id="PTHR42829:SF2">
    <property type="entry name" value="NADH-UBIQUINONE OXIDOREDUCTASE CHAIN 5"/>
    <property type="match status" value="1"/>
</dbReference>
<dbReference type="OrthoDB" id="9807568at2"/>
<feature type="domain" description="NADH-Ubiquinone oxidoreductase (complex I) chain 5 N-terminal" evidence="9">
    <location>
        <begin position="64"/>
        <end position="114"/>
    </location>
</feature>
<evidence type="ECO:0000256" key="5">
    <source>
        <dbReference type="ARBA" id="ARBA00023136"/>
    </source>
</evidence>
<keyword evidence="4 7" id="KW-1133">Transmembrane helix</keyword>
<evidence type="ECO:0000313" key="11">
    <source>
        <dbReference type="Proteomes" id="UP000065807"/>
    </source>
</evidence>
<dbReference type="GO" id="GO:0016020">
    <property type="term" value="C:membrane"/>
    <property type="evidence" value="ECO:0007669"/>
    <property type="project" value="UniProtKB-SubCell"/>
</dbReference>
<dbReference type="GO" id="GO:0042773">
    <property type="term" value="P:ATP synthesis coupled electron transport"/>
    <property type="evidence" value="ECO:0007669"/>
    <property type="project" value="InterPro"/>
</dbReference>
<evidence type="ECO:0000256" key="1">
    <source>
        <dbReference type="ARBA" id="ARBA00004127"/>
    </source>
</evidence>
<organism evidence="10 11">
    <name type="scientific">Limnochorda pilosa</name>
    <dbReference type="NCBI Taxonomy" id="1555112"/>
    <lineage>
        <taxon>Bacteria</taxon>
        <taxon>Bacillati</taxon>
        <taxon>Bacillota</taxon>
        <taxon>Limnochordia</taxon>
        <taxon>Limnochordales</taxon>
        <taxon>Limnochordaceae</taxon>
        <taxon>Limnochorda</taxon>
    </lineage>
</organism>
<feature type="transmembrane region" description="Helical" evidence="7">
    <location>
        <begin position="493"/>
        <end position="514"/>
    </location>
</feature>
<evidence type="ECO:0000256" key="7">
    <source>
        <dbReference type="SAM" id="Phobius"/>
    </source>
</evidence>
<evidence type="ECO:0000256" key="2">
    <source>
        <dbReference type="ARBA" id="ARBA00008483"/>
    </source>
</evidence>
<dbReference type="KEGG" id="lpil:LIP_1825"/>
<dbReference type="PANTHER" id="PTHR42829">
    <property type="entry name" value="NADH-UBIQUINONE OXIDOREDUCTASE CHAIN 5"/>
    <property type="match status" value="1"/>
</dbReference>
<protein>
    <submittedName>
        <fullName evidence="10">NADH-quinone oxidoreductase subunit L</fullName>
    </submittedName>
</protein>
<evidence type="ECO:0000256" key="3">
    <source>
        <dbReference type="ARBA" id="ARBA00022692"/>
    </source>
</evidence>
<dbReference type="Proteomes" id="UP000065807">
    <property type="component" value="Chromosome"/>
</dbReference>
<dbReference type="InterPro" id="IPR003945">
    <property type="entry name" value="NU5C-like"/>
</dbReference>
<feature type="transmembrane region" description="Helical" evidence="7">
    <location>
        <begin position="335"/>
        <end position="352"/>
    </location>
</feature>
<keyword evidence="3 6" id="KW-0812">Transmembrane</keyword>
<dbReference type="PATRIC" id="fig|1555112.3.peg.1857"/>
<dbReference type="GO" id="GO:0015990">
    <property type="term" value="P:electron transport coupled proton transport"/>
    <property type="evidence" value="ECO:0007669"/>
    <property type="project" value="TreeGrafter"/>
</dbReference>
<keyword evidence="5 7" id="KW-0472">Membrane</keyword>
<feature type="transmembrane region" description="Helical" evidence="7">
    <location>
        <begin position="372"/>
        <end position="391"/>
    </location>
</feature>
<feature type="transmembrane region" description="Helical" evidence="7">
    <location>
        <begin position="33"/>
        <end position="53"/>
    </location>
</feature>
<dbReference type="Pfam" id="PF00361">
    <property type="entry name" value="Proton_antipo_M"/>
    <property type="match status" value="1"/>
</dbReference>
<dbReference type="GO" id="GO:0008137">
    <property type="term" value="F:NADH dehydrogenase (ubiquinone) activity"/>
    <property type="evidence" value="ECO:0007669"/>
    <property type="project" value="InterPro"/>
</dbReference>
<feature type="transmembrane region" description="Helical" evidence="7">
    <location>
        <begin position="200"/>
        <end position="224"/>
    </location>
</feature>
<dbReference type="InterPro" id="IPR001750">
    <property type="entry name" value="ND/Mrp_TM"/>
</dbReference>
<gene>
    <name evidence="10" type="ORF">LIP_1825</name>
</gene>
<feature type="transmembrane region" description="Helical" evidence="7">
    <location>
        <begin position="245"/>
        <end position="263"/>
    </location>
</feature>
<feature type="transmembrane region" description="Helical" evidence="7">
    <location>
        <begin position="406"/>
        <end position="427"/>
    </location>
</feature>
<dbReference type="EMBL" id="AP014924">
    <property type="protein sequence ID" value="BAS27669.1"/>
    <property type="molecule type" value="Genomic_DNA"/>
</dbReference>
<feature type="transmembrane region" description="Helical" evidence="7">
    <location>
        <begin position="6"/>
        <end position="21"/>
    </location>
</feature>
<dbReference type="GO" id="GO:0003954">
    <property type="term" value="F:NADH dehydrogenase activity"/>
    <property type="evidence" value="ECO:0007669"/>
    <property type="project" value="TreeGrafter"/>
</dbReference>
<feature type="transmembrane region" description="Helical" evidence="7">
    <location>
        <begin position="448"/>
        <end position="473"/>
    </location>
</feature>
<dbReference type="STRING" id="1555112.LIP_1825"/>
<evidence type="ECO:0000256" key="6">
    <source>
        <dbReference type="RuleBase" id="RU000320"/>
    </source>
</evidence>
<evidence type="ECO:0000259" key="9">
    <source>
        <dbReference type="Pfam" id="PF00662"/>
    </source>
</evidence>